<dbReference type="EMBL" id="JAODUP010000188">
    <property type="protein sequence ID" value="KAK2157596.1"/>
    <property type="molecule type" value="Genomic_DNA"/>
</dbReference>
<gene>
    <name evidence="1" type="ORF">LSH36_188g05022</name>
</gene>
<dbReference type="Gene3D" id="1.10.533.10">
    <property type="entry name" value="Death Domain, Fas"/>
    <property type="match status" value="1"/>
</dbReference>
<evidence type="ECO:0000313" key="1">
    <source>
        <dbReference type="EMBL" id="KAK2157596.1"/>
    </source>
</evidence>
<dbReference type="AlphaFoldDB" id="A0AAD9JRH4"/>
<comment type="caution">
    <text evidence="1">The sequence shown here is derived from an EMBL/GenBank/DDBJ whole genome shotgun (WGS) entry which is preliminary data.</text>
</comment>
<reference evidence="1" key="1">
    <citation type="journal article" date="2023" name="Mol. Biol. Evol.">
        <title>Third-Generation Sequencing Reveals the Adaptive Role of the Epigenome in Three Deep-Sea Polychaetes.</title>
        <authorList>
            <person name="Perez M."/>
            <person name="Aroh O."/>
            <person name="Sun Y."/>
            <person name="Lan Y."/>
            <person name="Juniper S.K."/>
            <person name="Young C.R."/>
            <person name="Angers B."/>
            <person name="Qian P.Y."/>
        </authorList>
    </citation>
    <scope>NUCLEOTIDE SEQUENCE</scope>
    <source>
        <strain evidence="1">P08H-3</strain>
    </source>
</reference>
<dbReference type="InterPro" id="IPR011029">
    <property type="entry name" value="DEATH-like_dom_sf"/>
</dbReference>
<organism evidence="1 2">
    <name type="scientific">Paralvinella palmiformis</name>
    <dbReference type="NCBI Taxonomy" id="53620"/>
    <lineage>
        <taxon>Eukaryota</taxon>
        <taxon>Metazoa</taxon>
        <taxon>Spiralia</taxon>
        <taxon>Lophotrochozoa</taxon>
        <taxon>Annelida</taxon>
        <taxon>Polychaeta</taxon>
        <taxon>Sedentaria</taxon>
        <taxon>Canalipalpata</taxon>
        <taxon>Terebellida</taxon>
        <taxon>Terebelliformia</taxon>
        <taxon>Alvinellidae</taxon>
        <taxon>Paralvinella</taxon>
    </lineage>
</organism>
<sequence length="123" mass="14043">MTEKEDAPAKNEAAVLSDQSLKALAKEMVNQNKGLVYPMYLNIPTTQVVRMRLTGTEKENSEEDMCTALLLYWKKMRETARDKDKVLDLERACRQMGELDIADTITDRHNNNMELSEDCFPAA</sequence>
<accession>A0AAD9JRH4</accession>
<dbReference type="Proteomes" id="UP001208570">
    <property type="component" value="Unassembled WGS sequence"/>
</dbReference>
<keyword evidence="2" id="KW-1185">Reference proteome</keyword>
<evidence type="ECO:0000313" key="2">
    <source>
        <dbReference type="Proteomes" id="UP001208570"/>
    </source>
</evidence>
<proteinExistence type="predicted"/>
<name>A0AAD9JRH4_9ANNE</name>
<protein>
    <submittedName>
        <fullName evidence="1">Uncharacterized protein</fullName>
    </submittedName>
</protein>